<feature type="transmembrane region" description="Helical" evidence="2">
    <location>
        <begin position="376"/>
        <end position="397"/>
    </location>
</feature>
<sequence>MVTIYENQDLQVEKAELDSNRDISNKDSSTPDSESGLSNFIEKFLSTFEKKLSVLKKDGEPTVQVSEVLGGLARLYERIRTTVEYKGEHVLRRNAIERILKRLVWQEESVRTDVKNRRVAESLLKELIWARYLPNNAVPKSIIDVVERTVDKYIYFLRNLDDLPSGISETKVRNWIWGVASSEIEDIVDPSYRELYVQLMYDWFIDTFNWEEPGLDEHDKQIQIYLAIHRAFTKSDDSIMRYHLLLKEEPDWQNAERSEINKFILKFSDIYSEIEGHLNFTGRLALYRKIQRNAAAFDVFREIASKEKLKLRELINNKAKFEERVRNECDTKYKQMAKRVSTGIIRSIIYIFLTKVVFAMLIEIPYEVFMYGDVRYIPLAINMIIPPSMMWLIGFSIQVPGAKNTESIVTRLSSVLYKERDKVKQIFSLRKLKRNTVLSTLFGILYSFIFITVFGGITYVLTILNFSIFGILIFFMFLSLVMLFAFRVRFNASQLRVGSEDEGFLGHLTSYFTLPFLNFGFYLSRGLAKLNFFTILLDFLIEIPLKNIIEVFEEWTSFLREKKEEVVEIPE</sequence>
<keyword evidence="2" id="KW-1133">Transmembrane helix</keyword>
<evidence type="ECO:0000256" key="2">
    <source>
        <dbReference type="SAM" id="Phobius"/>
    </source>
</evidence>
<dbReference type="STRING" id="1618573.UT19_C0003G0048"/>
<feature type="transmembrane region" description="Helical" evidence="2">
    <location>
        <begin position="466"/>
        <end position="486"/>
    </location>
</feature>
<accession>A0A0G0LQT5</accession>
<organism evidence="3 4">
    <name type="scientific">Candidatus Woesebacteria bacterium GW2011_GWB1_39_10b</name>
    <dbReference type="NCBI Taxonomy" id="1618573"/>
    <lineage>
        <taxon>Bacteria</taxon>
        <taxon>Candidatus Woeseibacteriota</taxon>
    </lineage>
</organism>
<feature type="transmembrane region" description="Helical" evidence="2">
    <location>
        <begin position="437"/>
        <end position="460"/>
    </location>
</feature>
<proteinExistence type="predicted"/>
<protein>
    <submittedName>
        <fullName evidence="3">Uncharacterized protein</fullName>
    </submittedName>
</protein>
<name>A0A0G0LQT5_9BACT</name>
<keyword evidence="2" id="KW-0812">Transmembrane</keyword>
<evidence type="ECO:0000313" key="3">
    <source>
        <dbReference type="EMBL" id="KKQ94243.1"/>
    </source>
</evidence>
<gene>
    <name evidence="3" type="ORF">UT19_C0003G0048</name>
</gene>
<dbReference type="EMBL" id="LBVW01000003">
    <property type="protein sequence ID" value="KKQ94243.1"/>
    <property type="molecule type" value="Genomic_DNA"/>
</dbReference>
<evidence type="ECO:0000313" key="4">
    <source>
        <dbReference type="Proteomes" id="UP000034932"/>
    </source>
</evidence>
<keyword evidence="2" id="KW-0472">Membrane</keyword>
<dbReference type="AlphaFoldDB" id="A0A0G0LQT5"/>
<reference evidence="3 4" key="1">
    <citation type="journal article" date="2015" name="Nature">
        <title>rRNA introns, odd ribosomes, and small enigmatic genomes across a large radiation of phyla.</title>
        <authorList>
            <person name="Brown C.T."/>
            <person name="Hug L.A."/>
            <person name="Thomas B.C."/>
            <person name="Sharon I."/>
            <person name="Castelle C.J."/>
            <person name="Singh A."/>
            <person name="Wilkins M.J."/>
            <person name="Williams K.H."/>
            <person name="Banfield J.F."/>
        </authorList>
    </citation>
    <scope>NUCLEOTIDE SEQUENCE [LARGE SCALE GENOMIC DNA]</scope>
</reference>
<dbReference type="Proteomes" id="UP000034932">
    <property type="component" value="Unassembled WGS sequence"/>
</dbReference>
<feature type="transmembrane region" description="Helical" evidence="2">
    <location>
        <begin position="344"/>
        <end position="364"/>
    </location>
</feature>
<evidence type="ECO:0000256" key="1">
    <source>
        <dbReference type="SAM" id="Coils"/>
    </source>
</evidence>
<feature type="coiled-coil region" evidence="1">
    <location>
        <begin position="304"/>
        <end position="331"/>
    </location>
</feature>
<comment type="caution">
    <text evidence="3">The sequence shown here is derived from an EMBL/GenBank/DDBJ whole genome shotgun (WGS) entry which is preliminary data.</text>
</comment>
<keyword evidence="1" id="KW-0175">Coiled coil</keyword>